<organism evidence="1">
    <name type="scientific">uncultured Nocardioidaceae bacterium</name>
    <dbReference type="NCBI Taxonomy" id="253824"/>
    <lineage>
        <taxon>Bacteria</taxon>
        <taxon>Bacillati</taxon>
        <taxon>Actinomycetota</taxon>
        <taxon>Actinomycetes</taxon>
        <taxon>Propionibacteriales</taxon>
        <taxon>Nocardioidaceae</taxon>
        <taxon>environmental samples</taxon>
    </lineage>
</organism>
<reference evidence="1" key="1">
    <citation type="submission" date="2020-02" db="EMBL/GenBank/DDBJ databases">
        <authorList>
            <person name="Meier V. D."/>
        </authorList>
    </citation>
    <scope>NUCLEOTIDE SEQUENCE</scope>
    <source>
        <strain evidence="1">AVDCRST_MAG24</strain>
    </source>
</reference>
<name>A0A6J4LJT2_9ACTN</name>
<proteinExistence type="predicted"/>
<sequence length="114" mass="12718">MSDGARLWHVTVTVAGPGTEPFVVRRAMQRLAEERPFLTSLRYGSDRAEICYWDEAESLVDAGSLALRLWNEHRDSANLPPWDVVGLEVREQGFLHGAAPLDSLTELSVVPVLF</sequence>
<accession>A0A6J4LJT2</accession>
<evidence type="ECO:0000313" key="1">
    <source>
        <dbReference type="EMBL" id="CAA9330859.1"/>
    </source>
</evidence>
<dbReference type="EMBL" id="CADCUF010000128">
    <property type="protein sequence ID" value="CAA9330859.1"/>
    <property type="molecule type" value="Genomic_DNA"/>
</dbReference>
<dbReference type="AlphaFoldDB" id="A0A6J4LJT2"/>
<protein>
    <submittedName>
        <fullName evidence="1">Uncharacterized protein</fullName>
    </submittedName>
</protein>
<gene>
    <name evidence="1" type="ORF">AVDCRST_MAG24-800</name>
</gene>